<evidence type="ECO:0000259" key="2">
    <source>
        <dbReference type="PROSITE" id="PS50943"/>
    </source>
</evidence>
<keyword evidence="4" id="KW-1185">Reference proteome</keyword>
<name>A0ABQ3GHZ2_9MICC</name>
<gene>
    <name evidence="3" type="ORF">GCM10008096_13810</name>
</gene>
<proteinExistence type="predicted"/>
<comment type="caution">
    <text evidence="3">The sequence shown here is derived from an EMBL/GenBank/DDBJ whole genome shotgun (WGS) entry which is preliminary data.</text>
</comment>
<reference evidence="4" key="1">
    <citation type="journal article" date="2019" name="Int. J. Syst. Evol. Microbiol.">
        <title>The Global Catalogue of Microorganisms (GCM) 10K type strain sequencing project: providing services to taxonomists for standard genome sequencing and annotation.</title>
        <authorList>
            <consortium name="The Broad Institute Genomics Platform"/>
            <consortium name="The Broad Institute Genome Sequencing Center for Infectious Disease"/>
            <person name="Wu L."/>
            <person name="Ma J."/>
        </authorList>
    </citation>
    <scope>NUCLEOTIDE SEQUENCE [LARGE SCALE GENOMIC DNA]</scope>
    <source>
        <strain evidence="4">KCTC 19466</strain>
    </source>
</reference>
<dbReference type="SMART" id="SM00530">
    <property type="entry name" value="HTH_XRE"/>
    <property type="match status" value="1"/>
</dbReference>
<dbReference type="InterPro" id="IPR001387">
    <property type="entry name" value="Cro/C1-type_HTH"/>
</dbReference>
<dbReference type="PANTHER" id="PTHR46558">
    <property type="entry name" value="TRACRIPTIONAL REGULATORY PROTEIN-RELATED-RELATED"/>
    <property type="match status" value="1"/>
</dbReference>
<dbReference type="Proteomes" id="UP000642819">
    <property type="component" value="Unassembled WGS sequence"/>
</dbReference>
<dbReference type="RefSeq" id="WP_189349401.1">
    <property type="nucleotide sequence ID" value="NZ_BMXK01000005.1"/>
</dbReference>
<accession>A0ABQ3GHZ2</accession>
<protein>
    <recommendedName>
        <fullName evidence="2">HTH cro/C1-type domain-containing protein</fullName>
    </recommendedName>
</protein>
<evidence type="ECO:0000256" key="1">
    <source>
        <dbReference type="ARBA" id="ARBA00023125"/>
    </source>
</evidence>
<evidence type="ECO:0000313" key="4">
    <source>
        <dbReference type="Proteomes" id="UP000642819"/>
    </source>
</evidence>
<dbReference type="SUPFAM" id="SSF47413">
    <property type="entry name" value="lambda repressor-like DNA-binding domains"/>
    <property type="match status" value="1"/>
</dbReference>
<sequence length="88" mass="9714">MPDPPPPRARLLEARNLLGLTQAQAAVRLGVSRQTINSIERGKFEPTLKLAHGLAQLYGATIEELFFDELPARGARRRRSGSDRAQPP</sequence>
<dbReference type="PANTHER" id="PTHR46558:SF4">
    <property type="entry name" value="DNA-BIDING PHAGE PROTEIN"/>
    <property type="match status" value="1"/>
</dbReference>
<feature type="domain" description="HTH cro/C1-type" evidence="2">
    <location>
        <begin position="11"/>
        <end position="65"/>
    </location>
</feature>
<dbReference type="Pfam" id="PF01381">
    <property type="entry name" value="HTH_3"/>
    <property type="match status" value="1"/>
</dbReference>
<dbReference type="InterPro" id="IPR010982">
    <property type="entry name" value="Lambda_DNA-bd_dom_sf"/>
</dbReference>
<organism evidence="3 4">
    <name type="scientific">Zhihengliuella salsuginis</name>
    <dbReference type="NCBI Taxonomy" id="578222"/>
    <lineage>
        <taxon>Bacteria</taxon>
        <taxon>Bacillati</taxon>
        <taxon>Actinomycetota</taxon>
        <taxon>Actinomycetes</taxon>
        <taxon>Micrococcales</taxon>
        <taxon>Micrococcaceae</taxon>
        <taxon>Zhihengliuella</taxon>
    </lineage>
</organism>
<evidence type="ECO:0000313" key="3">
    <source>
        <dbReference type="EMBL" id="GHD05207.1"/>
    </source>
</evidence>
<keyword evidence="1" id="KW-0238">DNA-binding</keyword>
<dbReference type="PROSITE" id="PS50943">
    <property type="entry name" value="HTH_CROC1"/>
    <property type="match status" value="1"/>
</dbReference>
<dbReference type="Gene3D" id="1.10.260.40">
    <property type="entry name" value="lambda repressor-like DNA-binding domains"/>
    <property type="match status" value="1"/>
</dbReference>
<dbReference type="EMBL" id="BMXK01000005">
    <property type="protein sequence ID" value="GHD05207.1"/>
    <property type="molecule type" value="Genomic_DNA"/>
</dbReference>
<dbReference type="CDD" id="cd00093">
    <property type="entry name" value="HTH_XRE"/>
    <property type="match status" value="1"/>
</dbReference>